<evidence type="ECO:0000256" key="10">
    <source>
        <dbReference type="ARBA" id="ARBA00023274"/>
    </source>
</evidence>
<dbReference type="InterPro" id="IPR055063">
    <property type="entry name" value="Rib_mS39_PPR"/>
</dbReference>
<evidence type="ECO:0000313" key="13">
    <source>
        <dbReference type="EMBL" id="CAC5425861.1"/>
    </source>
</evidence>
<name>A0A6J8F2X0_MYTCO</name>
<keyword evidence="4" id="KW-0677">Repeat</keyword>
<dbReference type="PANTHER" id="PTHR16276">
    <property type="entry name" value="PENTATRICOPEPTIDE REPEAT DOMAIN-CONTAINING PROTEIN 3"/>
    <property type="match status" value="1"/>
</dbReference>
<dbReference type="Pfam" id="PF22330">
    <property type="entry name" value="Rib_mS39_PPR"/>
    <property type="match status" value="1"/>
</dbReference>
<dbReference type="GO" id="GO:0019843">
    <property type="term" value="F:rRNA binding"/>
    <property type="evidence" value="ECO:0007669"/>
    <property type="project" value="UniProtKB-KW"/>
</dbReference>
<evidence type="ECO:0000256" key="1">
    <source>
        <dbReference type="ARBA" id="ARBA00004173"/>
    </source>
</evidence>
<sequence length="659" mass="76820">MAACIGKISFAHLSKIQSINICNRSPLLHCQRCVQTAGVTDVAQVKNRKPIIFPKKKKRDELTVLKCLAATVQRDSTAPDYMFIDDPHLYPVIANEKKIYTLAKSSGRKAARYFVDRLPGIFSTNMFNEEASVPGIPDLMPKKIKYEHFDPSETALIERIDMRNVRDAIDMYNEIQDQELELSQETKISLLNLLAYYNSNDPPEEKTPEDMRYLFEKRSFNKTWKDNGPAVKVFNDLNEKTSEAYCAMIRGMTKYLEVEKAFELYEEMKDKGLQAEVDVRTYNGLIDVMRQYPADQEEQWTIIMDLLQSMKESGVQPNVQTFMSVLHFLKGVMTRFREQKVFFVLNEMKAINIEPTLGIYANLLQLIYNDHSRNPEHPFLPQLMDYIQGKDFDLTSKDDIHFFVAAMKVCDLYLHDKDLAFRVDALLHSKDNYKFMIDFFAESTYCNIFLTLICQFEHIDKIMEVYHRLTPNVWSPTFSVYYDILGAIDLYDAYHYLPALWSDFIVFRIITGPKHAQLMIPFFQLVSKKKHPEELQQKFVDTILWVINRWEENIQLNGSFVLTSGVLVGELIKVSLNANQVDLAWKILMMYTKHKRRFTEQISEEAVTMLLDEFIKEKDLDKTTICLKLMSTESFPSLAKYKKQLRELDMTDLEKVVTS</sequence>
<dbReference type="PROSITE" id="PS51375">
    <property type="entry name" value="PPR"/>
    <property type="match status" value="1"/>
</dbReference>
<keyword evidence="6" id="KW-0694">RNA-binding</keyword>
<dbReference type="AlphaFoldDB" id="A0A6J8F2X0"/>
<dbReference type="InterPro" id="IPR011990">
    <property type="entry name" value="TPR-like_helical_dom_sf"/>
</dbReference>
<dbReference type="Proteomes" id="UP000507470">
    <property type="component" value="Unassembled WGS sequence"/>
</dbReference>
<gene>
    <name evidence="13" type="ORF">MCOR_57643</name>
</gene>
<organism evidence="13 14">
    <name type="scientific">Mytilus coruscus</name>
    <name type="common">Sea mussel</name>
    <dbReference type="NCBI Taxonomy" id="42192"/>
    <lineage>
        <taxon>Eukaryota</taxon>
        <taxon>Metazoa</taxon>
        <taxon>Spiralia</taxon>
        <taxon>Lophotrochozoa</taxon>
        <taxon>Mollusca</taxon>
        <taxon>Bivalvia</taxon>
        <taxon>Autobranchia</taxon>
        <taxon>Pteriomorphia</taxon>
        <taxon>Mytilida</taxon>
        <taxon>Mytiloidea</taxon>
        <taxon>Mytilidae</taxon>
        <taxon>Mytilinae</taxon>
        <taxon>Mytilus</taxon>
    </lineage>
</organism>
<evidence type="ECO:0000256" key="2">
    <source>
        <dbReference type="ARBA" id="ARBA00008551"/>
    </source>
</evidence>
<dbReference type="Pfam" id="PF13812">
    <property type="entry name" value="PPR_3"/>
    <property type="match status" value="1"/>
</dbReference>
<dbReference type="GO" id="GO:0006417">
    <property type="term" value="P:regulation of translation"/>
    <property type="evidence" value="ECO:0007669"/>
    <property type="project" value="UniProtKB-KW"/>
</dbReference>
<dbReference type="GO" id="GO:0032543">
    <property type="term" value="P:mitochondrial translation"/>
    <property type="evidence" value="ECO:0007669"/>
    <property type="project" value="InterPro"/>
</dbReference>
<evidence type="ECO:0000256" key="5">
    <source>
        <dbReference type="ARBA" id="ARBA00022845"/>
    </source>
</evidence>
<dbReference type="Gene3D" id="1.25.40.10">
    <property type="entry name" value="Tetratricopeptide repeat domain"/>
    <property type="match status" value="1"/>
</dbReference>
<protein>
    <recommendedName>
        <fullName evidence="11">Small ribosomal subunit protein mS39</fullName>
    </recommendedName>
</protein>
<keyword evidence="7" id="KW-0809">Transit peptide</keyword>
<evidence type="ECO:0000256" key="6">
    <source>
        <dbReference type="ARBA" id="ARBA00022884"/>
    </source>
</evidence>
<dbReference type="InterPro" id="IPR002885">
    <property type="entry name" value="PPR_rpt"/>
</dbReference>
<keyword evidence="3" id="KW-0699">rRNA-binding</keyword>
<dbReference type="NCBIfam" id="TIGR00756">
    <property type="entry name" value="PPR"/>
    <property type="match status" value="1"/>
</dbReference>
<keyword evidence="8" id="KW-0689">Ribosomal protein</keyword>
<feature type="repeat" description="PPR" evidence="12">
    <location>
        <begin position="241"/>
        <end position="275"/>
    </location>
</feature>
<evidence type="ECO:0000256" key="12">
    <source>
        <dbReference type="PROSITE-ProRule" id="PRU00708"/>
    </source>
</evidence>
<evidence type="ECO:0000256" key="3">
    <source>
        <dbReference type="ARBA" id="ARBA00022730"/>
    </source>
</evidence>
<evidence type="ECO:0000256" key="8">
    <source>
        <dbReference type="ARBA" id="ARBA00022980"/>
    </source>
</evidence>
<comment type="subcellular location">
    <subcellularLocation>
        <location evidence="1">Mitochondrion</location>
    </subcellularLocation>
</comment>
<dbReference type="EMBL" id="CACVKT020010330">
    <property type="protein sequence ID" value="CAC5425861.1"/>
    <property type="molecule type" value="Genomic_DNA"/>
</dbReference>
<dbReference type="GO" id="GO:0043024">
    <property type="term" value="F:ribosomal small subunit binding"/>
    <property type="evidence" value="ECO:0007669"/>
    <property type="project" value="InterPro"/>
</dbReference>
<evidence type="ECO:0000313" key="14">
    <source>
        <dbReference type="Proteomes" id="UP000507470"/>
    </source>
</evidence>
<dbReference type="GO" id="GO:1990904">
    <property type="term" value="C:ribonucleoprotein complex"/>
    <property type="evidence" value="ECO:0007669"/>
    <property type="project" value="UniProtKB-KW"/>
</dbReference>
<evidence type="ECO:0000256" key="11">
    <source>
        <dbReference type="ARBA" id="ARBA00035134"/>
    </source>
</evidence>
<keyword evidence="5" id="KW-0810">Translation regulation</keyword>
<dbReference type="GO" id="GO:0005739">
    <property type="term" value="C:mitochondrion"/>
    <property type="evidence" value="ECO:0007669"/>
    <property type="project" value="UniProtKB-SubCell"/>
</dbReference>
<keyword evidence="14" id="KW-1185">Reference proteome</keyword>
<reference evidence="13 14" key="1">
    <citation type="submission" date="2020-06" db="EMBL/GenBank/DDBJ databases">
        <authorList>
            <person name="Li R."/>
            <person name="Bekaert M."/>
        </authorList>
    </citation>
    <scope>NUCLEOTIDE SEQUENCE [LARGE SCALE GENOMIC DNA]</scope>
    <source>
        <strain evidence="14">wild</strain>
    </source>
</reference>
<accession>A0A6J8F2X0</accession>
<comment type="similarity">
    <text evidence="2">Belongs to the mitochondrion-specific ribosomal protein mS39 family.</text>
</comment>
<evidence type="ECO:0000256" key="4">
    <source>
        <dbReference type="ARBA" id="ARBA00022737"/>
    </source>
</evidence>
<keyword evidence="10" id="KW-0687">Ribonucleoprotein</keyword>
<evidence type="ECO:0000256" key="9">
    <source>
        <dbReference type="ARBA" id="ARBA00023128"/>
    </source>
</evidence>
<proteinExistence type="inferred from homology"/>
<evidence type="ECO:0000256" key="7">
    <source>
        <dbReference type="ARBA" id="ARBA00022946"/>
    </source>
</evidence>
<dbReference type="InterPro" id="IPR037387">
    <property type="entry name" value="PTCD3"/>
</dbReference>
<dbReference type="GO" id="GO:0005840">
    <property type="term" value="C:ribosome"/>
    <property type="evidence" value="ECO:0007669"/>
    <property type="project" value="UniProtKB-KW"/>
</dbReference>
<dbReference type="PANTHER" id="PTHR16276:SF1">
    <property type="entry name" value="SMALL RIBOSOMAL SUBUNIT PROTEIN MS39"/>
    <property type="match status" value="1"/>
</dbReference>
<dbReference type="OrthoDB" id="185373at2759"/>
<keyword evidence="9" id="KW-0496">Mitochondrion</keyword>